<gene>
    <name evidence="4" type="ORF">GCM10011396_36800</name>
</gene>
<dbReference type="InterPro" id="IPR052521">
    <property type="entry name" value="Cell_div_SPOR-domain"/>
</dbReference>
<evidence type="ECO:0000313" key="5">
    <source>
        <dbReference type="Proteomes" id="UP000637423"/>
    </source>
</evidence>
<dbReference type="Pfam" id="PF05036">
    <property type="entry name" value="SPOR"/>
    <property type="match status" value="1"/>
</dbReference>
<reference evidence="4" key="1">
    <citation type="journal article" date="2014" name="Int. J. Syst. Evol. Microbiol.">
        <title>Complete genome sequence of Corynebacterium casei LMG S-19264T (=DSM 44701T), isolated from a smear-ripened cheese.</title>
        <authorList>
            <consortium name="US DOE Joint Genome Institute (JGI-PGF)"/>
            <person name="Walter F."/>
            <person name="Albersmeier A."/>
            <person name="Kalinowski J."/>
            <person name="Ruckert C."/>
        </authorList>
    </citation>
    <scope>NUCLEOTIDE SEQUENCE</scope>
    <source>
        <strain evidence="4">CGMCC 1.10998</strain>
    </source>
</reference>
<comment type="caution">
    <text evidence="4">The sequence shown here is derived from an EMBL/GenBank/DDBJ whole genome shotgun (WGS) entry which is preliminary data.</text>
</comment>
<dbReference type="GO" id="GO:0032153">
    <property type="term" value="C:cell division site"/>
    <property type="evidence" value="ECO:0007669"/>
    <property type="project" value="TreeGrafter"/>
</dbReference>
<dbReference type="PROSITE" id="PS51724">
    <property type="entry name" value="SPOR"/>
    <property type="match status" value="1"/>
</dbReference>
<keyword evidence="2" id="KW-0812">Transmembrane</keyword>
<feature type="transmembrane region" description="Helical" evidence="2">
    <location>
        <begin position="20"/>
        <end position="41"/>
    </location>
</feature>
<organism evidence="4 5">
    <name type="scientific">Undibacterium terreum</name>
    <dbReference type="NCBI Taxonomy" id="1224302"/>
    <lineage>
        <taxon>Bacteria</taxon>
        <taxon>Pseudomonadati</taxon>
        <taxon>Pseudomonadota</taxon>
        <taxon>Betaproteobacteria</taxon>
        <taxon>Burkholderiales</taxon>
        <taxon>Oxalobacteraceae</taxon>
        <taxon>Undibacterium</taxon>
    </lineage>
</organism>
<evidence type="ECO:0000256" key="1">
    <source>
        <dbReference type="SAM" id="MobiDB-lite"/>
    </source>
</evidence>
<protein>
    <recommendedName>
        <fullName evidence="3">SPOR domain-containing protein</fullName>
    </recommendedName>
</protein>
<keyword evidence="5" id="KW-1185">Reference proteome</keyword>
<dbReference type="GO" id="GO:0042834">
    <property type="term" value="F:peptidoglycan binding"/>
    <property type="evidence" value="ECO:0007669"/>
    <property type="project" value="InterPro"/>
</dbReference>
<dbReference type="AlphaFoldDB" id="A0A916XNM3"/>
<feature type="compositionally biased region" description="Polar residues" evidence="1">
    <location>
        <begin position="48"/>
        <end position="64"/>
    </location>
</feature>
<dbReference type="PANTHER" id="PTHR38687:SF1">
    <property type="entry name" value="CELL DIVISION PROTEIN DEDD"/>
    <property type="match status" value="1"/>
</dbReference>
<dbReference type="Proteomes" id="UP000637423">
    <property type="component" value="Unassembled WGS sequence"/>
</dbReference>
<feature type="domain" description="SPOR" evidence="3">
    <location>
        <begin position="139"/>
        <end position="218"/>
    </location>
</feature>
<evidence type="ECO:0000259" key="3">
    <source>
        <dbReference type="PROSITE" id="PS51724"/>
    </source>
</evidence>
<dbReference type="GO" id="GO:0032506">
    <property type="term" value="P:cytokinetic process"/>
    <property type="evidence" value="ECO:0007669"/>
    <property type="project" value="TreeGrafter"/>
</dbReference>
<feature type="region of interest" description="Disordered" evidence="1">
    <location>
        <begin position="48"/>
        <end position="72"/>
    </location>
</feature>
<keyword evidence="2" id="KW-0472">Membrane</keyword>
<name>A0A916XNM3_9BURK</name>
<dbReference type="Gene3D" id="3.30.70.1070">
    <property type="entry name" value="Sporulation related repeat"/>
    <property type="match status" value="1"/>
</dbReference>
<dbReference type="InterPro" id="IPR036680">
    <property type="entry name" value="SPOR-like_sf"/>
</dbReference>
<accession>A0A916XNM3</accession>
<dbReference type="RefSeq" id="WP_188567601.1">
    <property type="nucleotide sequence ID" value="NZ_BMED01000004.1"/>
</dbReference>
<dbReference type="InterPro" id="IPR007730">
    <property type="entry name" value="SPOR-like_dom"/>
</dbReference>
<sequence length="219" mass="23101">MKFHQKKLSASLRRQQGGTLLGLIIGLVVGLAIAVGVALLITKSSTPFTNKGNNKADMPTSQLLDPNKPLYGNQNAAKEAAKDLANQANTPKAPAPEVVETRAVPVEKPAAPAVAVVKPAAEPKAADAAPAAAKAEGGSDDKFVYFLQAGAFREQADAESVRAKLALLGFEAKISERTSENGNLYRVRIGPFAQVETMNRMRAKLSENSVDVAVIRTAK</sequence>
<proteinExistence type="predicted"/>
<dbReference type="EMBL" id="BMED01000004">
    <property type="protein sequence ID" value="GGC86161.1"/>
    <property type="molecule type" value="Genomic_DNA"/>
</dbReference>
<keyword evidence="2" id="KW-1133">Transmembrane helix</keyword>
<evidence type="ECO:0000256" key="2">
    <source>
        <dbReference type="SAM" id="Phobius"/>
    </source>
</evidence>
<reference evidence="4" key="2">
    <citation type="submission" date="2020-09" db="EMBL/GenBank/DDBJ databases">
        <authorList>
            <person name="Sun Q."/>
            <person name="Zhou Y."/>
        </authorList>
    </citation>
    <scope>NUCLEOTIDE SEQUENCE</scope>
    <source>
        <strain evidence="4">CGMCC 1.10998</strain>
    </source>
</reference>
<dbReference type="GO" id="GO:0030428">
    <property type="term" value="C:cell septum"/>
    <property type="evidence" value="ECO:0007669"/>
    <property type="project" value="TreeGrafter"/>
</dbReference>
<dbReference type="SUPFAM" id="SSF110997">
    <property type="entry name" value="Sporulation related repeat"/>
    <property type="match status" value="1"/>
</dbReference>
<evidence type="ECO:0000313" key="4">
    <source>
        <dbReference type="EMBL" id="GGC86161.1"/>
    </source>
</evidence>
<dbReference type="PANTHER" id="PTHR38687">
    <property type="entry name" value="CELL DIVISION PROTEIN DEDD-RELATED"/>
    <property type="match status" value="1"/>
</dbReference>